<proteinExistence type="predicted"/>
<accession>A0A6L5HU91</accession>
<organism evidence="1 2">
    <name type="scientific">Pseudomonas helleri</name>
    <dbReference type="NCBI Taxonomy" id="1608996"/>
    <lineage>
        <taxon>Bacteria</taxon>
        <taxon>Pseudomonadati</taxon>
        <taxon>Pseudomonadota</taxon>
        <taxon>Gammaproteobacteria</taxon>
        <taxon>Pseudomonadales</taxon>
        <taxon>Pseudomonadaceae</taxon>
        <taxon>Pseudomonas</taxon>
    </lineage>
</organism>
<dbReference type="EMBL" id="WIVU01000028">
    <property type="protein sequence ID" value="MQU06964.1"/>
    <property type="molecule type" value="Genomic_DNA"/>
</dbReference>
<protein>
    <submittedName>
        <fullName evidence="1">Uncharacterized protein</fullName>
    </submittedName>
</protein>
<dbReference type="Proteomes" id="UP000478064">
    <property type="component" value="Unassembled WGS sequence"/>
</dbReference>
<evidence type="ECO:0000313" key="2">
    <source>
        <dbReference type="Proteomes" id="UP000478064"/>
    </source>
</evidence>
<comment type="caution">
    <text evidence="1">The sequence shown here is derived from an EMBL/GenBank/DDBJ whole genome shotgun (WGS) entry which is preliminary data.</text>
</comment>
<name>A0A6L5HU91_9PSED</name>
<reference evidence="1 2" key="1">
    <citation type="submission" date="2019-10" db="EMBL/GenBank/DDBJ databases">
        <title>Evaluation of single-gene subtyping targets for Pseudomonas.</title>
        <authorList>
            <person name="Reichler S.J."/>
            <person name="Orsi R.H."/>
            <person name="Wiedmann M."/>
            <person name="Martin N.H."/>
            <person name="Murphy S.I."/>
        </authorList>
    </citation>
    <scope>NUCLEOTIDE SEQUENCE [LARGE SCALE GENOMIC DNA]</scope>
    <source>
        <strain evidence="1 2">FSL R10-1637</strain>
    </source>
</reference>
<gene>
    <name evidence="1" type="ORF">GHO27_14835</name>
</gene>
<sequence>MFRHPAARQSIAANSIHGTDTVKRFGVLINSPSGGRSLFNLCASERGIFCHAGDKKCPSVTVGCD</sequence>
<evidence type="ECO:0000313" key="1">
    <source>
        <dbReference type="EMBL" id="MQU06964.1"/>
    </source>
</evidence>
<dbReference type="AlphaFoldDB" id="A0A6L5HU91"/>